<keyword evidence="4" id="KW-1185">Reference proteome</keyword>
<proteinExistence type="predicted"/>
<feature type="compositionally biased region" description="Polar residues" evidence="1">
    <location>
        <begin position="20"/>
        <end position="35"/>
    </location>
</feature>
<evidence type="ECO:0000313" key="4">
    <source>
        <dbReference type="Proteomes" id="UP000315783"/>
    </source>
</evidence>
<evidence type="ECO:0000259" key="2">
    <source>
        <dbReference type="Pfam" id="PF08639"/>
    </source>
</evidence>
<reference evidence="3 4" key="1">
    <citation type="journal article" date="2019" name="Appl. Microbiol. Biotechnol.">
        <title>Genome sequence of Isaria javanica and comparative genome analysis insights into family S53 peptidase evolution in fungal entomopathogens.</title>
        <authorList>
            <person name="Lin R."/>
            <person name="Zhang X."/>
            <person name="Xin B."/>
            <person name="Zou M."/>
            <person name="Gao Y."/>
            <person name="Qin F."/>
            <person name="Hu Q."/>
            <person name="Xie B."/>
            <person name="Cheng X."/>
        </authorList>
    </citation>
    <scope>NUCLEOTIDE SEQUENCE [LARGE SCALE GENOMIC DNA]</scope>
    <source>
        <strain evidence="3 4">IJ1G</strain>
    </source>
</reference>
<dbReference type="STRING" id="43265.A0A545VCF7"/>
<feature type="region of interest" description="Disordered" evidence="1">
    <location>
        <begin position="1"/>
        <end position="45"/>
    </location>
</feature>
<gene>
    <name evidence="3" type="ORF">IF1G_01623</name>
</gene>
<dbReference type="PANTHER" id="PTHR28067:SF1">
    <property type="entry name" value="DNA REPLICATION REGULATOR SLD3"/>
    <property type="match status" value="1"/>
</dbReference>
<sequence length="980" mass="107545">MSSSAAPDDRGASRPRSGILTPSSDGSLNYAATTSPAAPAKRRPDPAMERLLKPSIAVKPHPHALHIQPKTLSPLLVLRRQNLPLGCLDFQSTTAESAYTRLVESRIKILDLETRMGSPQSVLVARHDATRAVYALERQNDGLYAICRLGAWVDLGRLAQHATALCADRVFPAKADAPPVVSDAAMTTPHMSSLQRKKRAAIEAIQSLVRKKPKAEEPEPGLPSGDEVPTPEAAQPRVSGQMPRSTSGGIRDLCVKQSIEESPMPEIMIPHIKHNDEEVPLPVTKTDGDEPLLERTPAADAMTVKAHPISGEIKVENLAVDAVSAVPSSQLHARATDDDPQDVAAKIFENIRAHYFEALYKSMGSLAYFAKGPLSRARSAFHIDLESNLDMADLIEFLKSLVLTTIQIDKKYRETAPEIISQLSALVGSSDESHSRKRKPKKMKLGKNGLFPGEEDRIRKWWNANKPELDEEQPQFTTMQIKSHLSLLRTRETQLQMILIMEILALEPLKAADDAADSSLPLLPGVSASQSHHRSPAAAQTKKRNRHNLPVLIDVHADRLTIWQSTATDEQQLAEDSQANRHSINGNQVEKASLEPLKDFCTDVVVPFFSARIPEMCDAINKKLGGPVIVPAGGSKSQKRSASKKEQKPGSATKRPAAPRPQKTLQRALSTDQHSRRSVSRGPSNMIALMRSATSTSLPTIKREGSESTSLRRLPKVEGATDSQKRLSLSRSSSSLASQDVSRASKKAMVDAQVKDAIAALRKPNREVVGQAMEEADQQRALAAKKARKMQRSSVVKATPANNRFRDVFAHDHEYPDTPGPYMEDVIPPSSLGPFIPSTGQRNSFRNPMDLNTSPALDTVGSTPTKNRAATALFLHRSHDEPCVPPSPLARVRNDPATRLLPLSTSLSANHQPQLSKVGDEGAENHQQQQNRDRDHVFATPAKKHHQQHHKQLQQPLQGQIKAQKSIYETLGWDDDYDDI</sequence>
<dbReference type="Pfam" id="PF08639">
    <property type="entry name" value="Sld3_STD"/>
    <property type="match status" value="1"/>
</dbReference>
<protein>
    <submittedName>
        <fullName evidence="3">DNA replication regulator Sld3</fullName>
    </submittedName>
</protein>
<dbReference type="InterPro" id="IPR013948">
    <property type="entry name" value="DNA_replication_reg_Sld3_C"/>
</dbReference>
<name>A0A545VCF7_9HYPO</name>
<dbReference type="Proteomes" id="UP000315783">
    <property type="component" value="Unassembled WGS sequence"/>
</dbReference>
<comment type="caution">
    <text evidence="3">The sequence shown here is derived from an EMBL/GenBank/DDBJ whole genome shotgun (WGS) entry which is preliminary data.</text>
</comment>
<feature type="compositionally biased region" description="Basic residues" evidence="1">
    <location>
        <begin position="435"/>
        <end position="445"/>
    </location>
</feature>
<dbReference type="EMBL" id="SPUK01000002">
    <property type="protein sequence ID" value="TQV99408.1"/>
    <property type="molecule type" value="Genomic_DNA"/>
</dbReference>
<feature type="region of interest" description="Disordered" evidence="1">
    <location>
        <begin position="208"/>
        <end position="251"/>
    </location>
</feature>
<dbReference type="InterPro" id="IPR042511">
    <property type="entry name" value="Sld3"/>
</dbReference>
<evidence type="ECO:0000256" key="1">
    <source>
        <dbReference type="SAM" id="MobiDB-lite"/>
    </source>
</evidence>
<dbReference type="Gene3D" id="1.20.58.2130">
    <property type="match status" value="1"/>
</dbReference>
<feature type="compositionally biased region" description="Low complexity" evidence="1">
    <location>
        <begin position="726"/>
        <end position="741"/>
    </location>
</feature>
<feature type="compositionally biased region" description="Basic residues" evidence="1">
    <location>
        <begin position="942"/>
        <end position="952"/>
    </location>
</feature>
<dbReference type="OrthoDB" id="5395343at2759"/>
<feature type="region of interest" description="Disordered" evidence="1">
    <location>
        <begin position="904"/>
        <end position="961"/>
    </location>
</feature>
<evidence type="ECO:0000313" key="3">
    <source>
        <dbReference type="EMBL" id="TQV99408.1"/>
    </source>
</evidence>
<dbReference type="GO" id="GO:0031261">
    <property type="term" value="C:DNA replication preinitiation complex"/>
    <property type="evidence" value="ECO:0007669"/>
    <property type="project" value="TreeGrafter"/>
</dbReference>
<dbReference type="GO" id="GO:0006270">
    <property type="term" value="P:DNA replication initiation"/>
    <property type="evidence" value="ECO:0007669"/>
    <property type="project" value="InterPro"/>
</dbReference>
<feature type="compositionally biased region" description="Polar residues" evidence="1">
    <location>
        <begin position="904"/>
        <end position="915"/>
    </location>
</feature>
<feature type="region of interest" description="Disordered" evidence="1">
    <location>
        <begin position="430"/>
        <end position="449"/>
    </location>
</feature>
<dbReference type="AlphaFoldDB" id="A0A545VCF7"/>
<dbReference type="PANTHER" id="PTHR28067">
    <property type="entry name" value="DNA REPLICATION REGULATOR SLD3"/>
    <property type="match status" value="1"/>
</dbReference>
<feature type="compositionally biased region" description="Basic residues" evidence="1">
    <location>
        <begin position="531"/>
        <end position="547"/>
    </location>
</feature>
<feature type="domain" description="DNA replication regulator Sld3 C-terminal" evidence="2">
    <location>
        <begin position="347"/>
        <end position="866"/>
    </location>
</feature>
<feature type="compositionally biased region" description="Polar residues" evidence="1">
    <location>
        <begin position="663"/>
        <end position="672"/>
    </location>
</feature>
<feature type="region of interest" description="Disordered" evidence="1">
    <location>
        <begin position="523"/>
        <end position="548"/>
    </location>
</feature>
<organism evidence="3 4">
    <name type="scientific">Cordyceps javanica</name>
    <dbReference type="NCBI Taxonomy" id="43265"/>
    <lineage>
        <taxon>Eukaryota</taxon>
        <taxon>Fungi</taxon>
        <taxon>Dikarya</taxon>
        <taxon>Ascomycota</taxon>
        <taxon>Pezizomycotina</taxon>
        <taxon>Sordariomycetes</taxon>
        <taxon>Hypocreomycetidae</taxon>
        <taxon>Hypocreales</taxon>
        <taxon>Cordycipitaceae</taxon>
        <taxon>Cordyceps</taxon>
    </lineage>
</organism>
<accession>A0A545VCF7</accession>
<feature type="region of interest" description="Disordered" evidence="1">
    <location>
        <begin position="625"/>
        <end position="741"/>
    </location>
</feature>